<sequence>MEPFTLDYLTKESDQLDEINMDTSNKSQREYELVGVLVHMAPQIQDITIPSSKNASQHLAIRQQKDD</sequence>
<dbReference type="EMBL" id="CAJVPI010004920">
    <property type="protein sequence ID" value="CAG8670887.1"/>
    <property type="molecule type" value="Genomic_DNA"/>
</dbReference>
<comment type="caution">
    <text evidence="1">The sequence shown here is derived from an EMBL/GenBank/DDBJ whole genome shotgun (WGS) entry which is preliminary data.</text>
</comment>
<evidence type="ECO:0000313" key="1">
    <source>
        <dbReference type="EMBL" id="CAG8670887.1"/>
    </source>
</evidence>
<feature type="non-terminal residue" evidence="1">
    <location>
        <position position="67"/>
    </location>
</feature>
<reference evidence="1" key="1">
    <citation type="submission" date="2021-06" db="EMBL/GenBank/DDBJ databases">
        <authorList>
            <person name="Kallberg Y."/>
            <person name="Tangrot J."/>
            <person name="Rosling A."/>
        </authorList>
    </citation>
    <scope>NUCLEOTIDE SEQUENCE</scope>
    <source>
        <strain evidence="1">BR232B</strain>
    </source>
</reference>
<keyword evidence="2" id="KW-1185">Reference proteome</keyword>
<evidence type="ECO:0000313" key="2">
    <source>
        <dbReference type="Proteomes" id="UP000789739"/>
    </source>
</evidence>
<dbReference type="Proteomes" id="UP000789739">
    <property type="component" value="Unassembled WGS sequence"/>
</dbReference>
<gene>
    <name evidence="1" type="ORF">PBRASI_LOCUS11297</name>
</gene>
<proteinExistence type="predicted"/>
<organism evidence="1 2">
    <name type="scientific">Paraglomus brasilianum</name>
    <dbReference type="NCBI Taxonomy" id="144538"/>
    <lineage>
        <taxon>Eukaryota</taxon>
        <taxon>Fungi</taxon>
        <taxon>Fungi incertae sedis</taxon>
        <taxon>Mucoromycota</taxon>
        <taxon>Glomeromycotina</taxon>
        <taxon>Glomeromycetes</taxon>
        <taxon>Paraglomerales</taxon>
        <taxon>Paraglomeraceae</taxon>
        <taxon>Paraglomus</taxon>
    </lineage>
</organism>
<protein>
    <submittedName>
        <fullName evidence="1">6711_t:CDS:1</fullName>
    </submittedName>
</protein>
<accession>A0A9N9EEN4</accession>
<dbReference type="AlphaFoldDB" id="A0A9N9EEN4"/>
<name>A0A9N9EEN4_9GLOM</name>